<dbReference type="Proteomes" id="UP000824120">
    <property type="component" value="Chromosome 6"/>
</dbReference>
<dbReference type="OrthoDB" id="1729438at2759"/>
<proteinExistence type="predicted"/>
<comment type="caution">
    <text evidence="1">The sequence shown here is derived from an EMBL/GenBank/DDBJ whole genome shotgun (WGS) entry which is preliminary data.</text>
</comment>
<gene>
    <name evidence="1" type="ORF">H5410_030269</name>
</gene>
<dbReference type="AlphaFoldDB" id="A0A9J5YDU5"/>
<sequence>MAFKKINDVSCKDSIVATFIDFSDADGKKEKVLNGTCNYNPWGNIASMLSDELSQPSLNFGEFKNSTDSSISTKVNTLMVDATDMDEKFAMMEQTIETLKKFINYKNLQIAQLMSNLDLSNSGGSRHNLTIQEKIDHATAKLDHKKDLISEVLPHMESPKIEEGVIILQFGSFEAIEVFALKKTTNTSKVYDFSIEKNGDTLISIACKRKKHQGTSKL</sequence>
<name>A0A9J5YDU5_SOLCO</name>
<dbReference type="EMBL" id="JACXVP010000006">
    <property type="protein sequence ID" value="KAG5598899.1"/>
    <property type="molecule type" value="Genomic_DNA"/>
</dbReference>
<protein>
    <submittedName>
        <fullName evidence="1">Uncharacterized protein</fullName>
    </submittedName>
</protein>
<reference evidence="1 2" key="1">
    <citation type="submission" date="2020-09" db="EMBL/GenBank/DDBJ databases">
        <title>De no assembly of potato wild relative species, Solanum commersonii.</title>
        <authorList>
            <person name="Cho K."/>
        </authorList>
    </citation>
    <scope>NUCLEOTIDE SEQUENCE [LARGE SCALE GENOMIC DNA]</scope>
    <source>
        <strain evidence="1">LZ3.2</strain>
        <tissue evidence="1">Leaf</tissue>
    </source>
</reference>
<evidence type="ECO:0000313" key="1">
    <source>
        <dbReference type="EMBL" id="KAG5598899.1"/>
    </source>
</evidence>
<keyword evidence="2" id="KW-1185">Reference proteome</keyword>
<evidence type="ECO:0000313" key="2">
    <source>
        <dbReference type="Proteomes" id="UP000824120"/>
    </source>
</evidence>
<organism evidence="1 2">
    <name type="scientific">Solanum commersonii</name>
    <name type="common">Commerson's wild potato</name>
    <name type="synonym">Commerson's nightshade</name>
    <dbReference type="NCBI Taxonomy" id="4109"/>
    <lineage>
        <taxon>Eukaryota</taxon>
        <taxon>Viridiplantae</taxon>
        <taxon>Streptophyta</taxon>
        <taxon>Embryophyta</taxon>
        <taxon>Tracheophyta</taxon>
        <taxon>Spermatophyta</taxon>
        <taxon>Magnoliopsida</taxon>
        <taxon>eudicotyledons</taxon>
        <taxon>Gunneridae</taxon>
        <taxon>Pentapetalae</taxon>
        <taxon>asterids</taxon>
        <taxon>lamiids</taxon>
        <taxon>Solanales</taxon>
        <taxon>Solanaceae</taxon>
        <taxon>Solanoideae</taxon>
        <taxon>Solaneae</taxon>
        <taxon>Solanum</taxon>
    </lineage>
</organism>
<accession>A0A9J5YDU5</accession>